<dbReference type="Gene3D" id="2.60.40.4070">
    <property type="match status" value="1"/>
</dbReference>
<dbReference type="InterPro" id="IPR025965">
    <property type="entry name" value="FlgD/Vpr_Ig-like"/>
</dbReference>
<evidence type="ECO:0000259" key="7">
    <source>
        <dbReference type="Pfam" id="PF13860"/>
    </source>
</evidence>
<evidence type="ECO:0000256" key="1">
    <source>
        <dbReference type="ARBA" id="ARBA00010577"/>
    </source>
</evidence>
<feature type="domain" description="FlgD Tudor-like" evidence="8">
    <location>
        <begin position="91"/>
        <end position="218"/>
    </location>
</feature>
<evidence type="ECO:0000256" key="4">
    <source>
        <dbReference type="ARBA" id="ARBA00024746"/>
    </source>
</evidence>
<dbReference type="GO" id="GO:0044781">
    <property type="term" value="P:bacterial-type flagellum organization"/>
    <property type="evidence" value="ECO:0007669"/>
    <property type="project" value="UniProtKB-UniRule"/>
</dbReference>
<keyword evidence="9" id="KW-0966">Cell projection</keyword>
<dbReference type="Pfam" id="PF13861">
    <property type="entry name" value="FLgD_tudor"/>
    <property type="match status" value="1"/>
</dbReference>
<dbReference type="Pfam" id="PF03963">
    <property type="entry name" value="FlgD"/>
    <property type="match status" value="1"/>
</dbReference>
<comment type="function">
    <text evidence="4 5">Required for flagellar hook formation. May act as a scaffolding protein.</text>
</comment>
<dbReference type="OrthoDB" id="9785233at2"/>
<evidence type="ECO:0000259" key="8">
    <source>
        <dbReference type="Pfam" id="PF13861"/>
    </source>
</evidence>
<comment type="similarity">
    <text evidence="1 5">Belongs to the FlgD family.</text>
</comment>
<dbReference type="RefSeq" id="WP_127788516.1">
    <property type="nucleotide sequence ID" value="NZ_SACL01000005.1"/>
</dbReference>
<dbReference type="Proteomes" id="UP000282957">
    <property type="component" value="Unassembled WGS sequence"/>
</dbReference>
<reference evidence="9 10" key="1">
    <citation type="submission" date="2019-01" db="EMBL/GenBank/DDBJ databases">
        <authorList>
            <person name="Chen W.-M."/>
        </authorList>
    </citation>
    <scope>NUCLEOTIDE SEQUENCE [LARGE SCALE GENOMIC DNA]</scope>
    <source>
        <strain evidence="9 10">CCP-6</strain>
    </source>
</reference>
<keyword evidence="3 5" id="KW-1005">Bacterial flagellum biogenesis</keyword>
<evidence type="ECO:0000313" key="10">
    <source>
        <dbReference type="Proteomes" id="UP000282957"/>
    </source>
</evidence>
<proteinExistence type="inferred from homology"/>
<sequence length="224" mass="22679">MSTIGSTSSSSGTTGTAGSTTNTASATGLGTDFRTFLTLLTTQLQNQDPSNAMDVNEMTNQLVQFSGVEQQIQANTNLSTLISLQQGSSLTTASSLLGKTVEVEASQIPLQNGVGTVRLPAAGTSSAARIVITNSSGTVLRDTTVALGTSQTDWSWNGLNTAGQRMADGAYNVSVTGIGSDGTTSALTATVVGTVTGANRTSSGVNLALGGLTVGFDSMRTIRN</sequence>
<keyword evidence="10" id="KW-1185">Reference proteome</keyword>
<accession>A0A437MDI8</accession>
<dbReference type="Pfam" id="PF13860">
    <property type="entry name" value="FlgD_ig"/>
    <property type="match status" value="1"/>
</dbReference>
<name>A0A437MDI8_9PROT</name>
<organism evidence="9 10">
    <name type="scientific">Rhodovarius crocodyli</name>
    <dbReference type="NCBI Taxonomy" id="1979269"/>
    <lineage>
        <taxon>Bacteria</taxon>
        <taxon>Pseudomonadati</taxon>
        <taxon>Pseudomonadota</taxon>
        <taxon>Alphaproteobacteria</taxon>
        <taxon>Acetobacterales</taxon>
        <taxon>Roseomonadaceae</taxon>
        <taxon>Rhodovarius</taxon>
    </lineage>
</organism>
<keyword evidence="9" id="KW-0969">Cilium</keyword>
<feature type="region of interest" description="Disordered" evidence="6">
    <location>
        <begin position="1"/>
        <end position="25"/>
    </location>
</feature>
<evidence type="ECO:0000256" key="2">
    <source>
        <dbReference type="ARBA" id="ARBA00016013"/>
    </source>
</evidence>
<evidence type="ECO:0000256" key="6">
    <source>
        <dbReference type="SAM" id="MobiDB-lite"/>
    </source>
</evidence>
<feature type="domain" description="FlgD/Vpr Ig-like" evidence="7">
    <location>
        <begin position="114"/>
        <end position="177"/>
    </location>
</feature>
<evidence type="ECO:0000313" key="9">
    <source>
        <dbReference type="EMBL" id="RVT95656.1"/>
    </source>
</evidence>
<dbReference type="Gene3D" id="2.30.30.910">
    <property type="match status" value="1"/>
</dbReference>
<evidence type="ECO:0000256" key="3">
    <source>
        <dbReference type="ARBA" id="ARBA00022795"/>
    </source>
</evidence>
<dbReference type="EMBL" id="SACL01000005">
    <property type="protein sequence ID" value="RVT95656.1"/>
    <property type="molecule type" value="Genomic_DNA"/>
</dbReference>
<keyword evidence="9" id="KW-0282">Flagellum</keyword>
<evidence type="ECO:0000256" key="5">
    <source>
        <dbReference type="RuleBase" id="RU362076"/>
    </source>
</evidence>
<gene>
    <name evidence="9" type="ORF">EOD42_15770</name>
</gene>
<dbReference type="AlphaFoldDB" id="A0A437MDI8"/>
<dbReference type="InterPro" id="IPR005648">
    <property type="entry name" value="FlgD"/>
</dbReference>
<protein>
    <recommendedName>
        <fullName evidence="2 5">Basal-body rod modification protein FlgD</fullName>
    </recommendedName>
</protein>
<comment type="caution">
    <text evidence="9">The sequence shown here is derived from an EMBL/GenBank/DDBJ whole genome shotgun (WGS) entry which is preliminary data.</text>
</comment>
<dbReference type="InterPro" id="IPR025963">
    <property type="entry name" value="FLgD_Tudor"/>
</dbReference>